<reference evidence="2 3" key="1">
    <citation type="submission" date="2018-04" db="EMBL/GenBank/DDBJ databases">
        <title>Draft genome sequence of Pseudomonas syringae pv. actinidiae biovar 3 strains isolated from kiwifruit in Kagawa prefecture.</title>
        <authorList>
            <person name="Tabuchi M."/>
            <person name="Saito M."/>
            <person name="Fujiwara S."/>
            <person name="Sasa N."/>
            <person name="Akimitsu K."/>
            <person name="Gomi K."/>
            <person name="Konishi-Sugita S."/>
            <person name="Hamano K."/>
            <person name="Kataoka I."/>
        </authorList>
    </citation>
    <scope>NUCLEOTIDE SEQUENCE [LARGE SCALE GENOMIC DNA]</scope>
    <source>
        <strain evidence="2 3">MAFF212211</strain>
    </source>
</reference>
<name>A0AAN4TQ22_PSESF</name>
<gene>
    <name evidence="2" type="ORF">KPSA3_07635</name>
</gene>
<dbReference type="Proteomes" id="UP000248291">
    <property type="component" value="Unassembled WGS sequence"/>
</dbReference>
<evidence type="ECO:0000313" key="3">
    <source>
        <dbReference type="Proteomes" id="UP000248291"/>
    </source>
</evidence>
<evidence type="ECO:0000256" key="1">
    <source>
        <dbReference type="SAM" id="MobiDB-lite"/>
    </source>
</evidence>
<dbReference type="AlphaFoldDB" id="A0AAN4TQ22"/>
<organism evidence="2 3">
    <name type="scientific">Pseudomonas syringae pv. actinidiae</name>
    <dbReference type="NCBI Taxonomy" id="103796"/>
    <lineage>
        <taxon>Bacteria</taxon>
        <taxon>Pseudomonadati</taxon>
        <taxon>Pseudomonadota</taxon>
        <taxon>Gammaproteobacteria</taxon>
        <taxon>Pseudomonadales</taxon>
        <taxon>Pseudomonadaceae</taxon>
        <taxon>Pseudomonas</taxon>
        <taxon>Pseudomonas syringae</taxon>
    </lineage>
</organism>
<dbReference type="EMBL" id="BGKA01000324">
    <property type="protein sequence ID" value="GBH21585.1"/>
    <property type="molecule type" value="Genomic_DNA"/>
</dbReference>
<comment type="caution">
    <text evidence="2">The sequence shown here is derived from an EMBL/GenBank/DDBJ whole genome shotgun (WGS) entry which is preliminary data.</text>
</comment>
<protein>
    <submittedName>
        <fullName evidence="2">Uncharacterized protein</fullName>
    </submittedName>
</protein>
<sequence>MLHPDERSPRCAQGRAFVLRIEPGHEAGPSRPFGLQSSPASRL</sequence>
<accession>A0AAN4TQ22</accession>
<evidence type="ECO:0000313" key="2">
    <source>
        <dbReference type="EMBL" id="GBH21585.1"/>
    </source>
</evidence>
<proteinExistence type="predicted"/>
<feature type="region of interest" description="Disordered" evidence="1">
    <location>
        <begin position="22"/>
        <end position="43"/>
    </location>
</feature>